<gene>
    <name evidence="15" type="ORF">LFA_pA0035</name>
</gene>
<dbReference type="CDD" id="cd00207">
    <property type="entry name" value="fer2"/>
    <property type="match status" value="1"/>
</dbReference>
<dbReference type="InterPro" id="IPR008333">
    <property type="entry name" value="Cbr1-like_FAD-bd_dom"/>
</dbReference>
<dbReference type="KEGG" id="lfa:LFA_pA0035"/>
<sequence>MMERDGYYKMKRMPNEKGLPTSMSRGEERGVLESNRLHKPLHSPSTFGCRITMKITSFMMVMLVGITPSSTVFAQMSPADHAAHHQGSNNNTTSTLPPISTTPTPTNATTQPSEHAAHHKGGAGGNMMAPSSAKPGPAGCCGEMATGGKPFYASLMDFPELTDEARQYIRNEAVARLGLGVQIITAIQTELHRALSTNDPAAAQTALKQVREGLSFAASGASALQALNETQPPPQIALTWFKREMNIEDNTGNEMNGGFRDLSWLHWIVMLLLVAALMMALLVQRARHRRINSLIQRLTPGSEPVKPSTSNSPKPPELEASPPKTEPPAPIRWSGILRTTAIFDETPNVKTFRLMEPNLGQIPFIFLPGQYATITSVINGQKIRRCYTISSSPTQHDYIELTVKREQYGVESRHLHDHINTGDLLEVSAPAGEFFFTGKEANGIVLIAGGVGITPMMSVLRYLTDRSYPKDIHLLYAVNTPSDIIFREECTHIARHHPNVSVDVIVQATDGADWTGPVGFITPDFIEKAIPDIVHHRIHLCGPVPMMDAVKAALLQLKIPSEQVKTEHFAPPKGGPVFTTEPPIFSSTAKIPEAPTDVSPMMPPSAHATINFSKSNKSGPLAPNQSVLEAAEAIGVFIDSECRTGICGRCKVHLLEGSVNMEVDDALSAEEKAAGVILACQAKSPSDLVVEA</sequence>
<dbReference type="Proteomes" id="UP000032430">
    <property type="component" value="Plasmid II"/>
</dbReference>
<keyword evidence="12" id="KW-0812">Transmembrane</keyword>
<feature type="region of interest" description="Disordered" evidence="11">
    <location>
        <begin position="79"/>
        <end position="138"/>
    </location>
</feature>
<dbReference type="EMBL" id="LN614828">
    <property type="protein sequence ID" value="CEG59144.1"/>
    <property type="molecule type" value="Genomic_DNA"/>
</dbReference>
<feature type="transmembrane region" description="Helical" evidence="12">
    <location>
        <begin position="264"/>
        <end position="283"/>
    </location>
</feature>
<feature type="region of interest" description="Disordered" evidence="11">
    <location>
        <begin position="299"/>
        <end position="330"/>
    </location>
</feature>
<reference evidence="16" key="1">
    <citation type="submission" date="2014-09" db="EMBL/GenBank/DDBJ databases">
        <authorList>
            <person name="Gomez-Valero L."/>
        </authorList>
    </citation>
    <scope>NUCLEOTIDE SEQUENCE [LARGE SCALE GENOMIC DNA]</scope>
    <source>
        <strain evidence="16">ATCC700992</strain>
        <plasmid evidence="16">LLAP10_pA</plasmid>
    </source>
</reference>
<dbReference type="CDD" id="cd06217">
    <property type="entry name" value="FNR_iron_sulfur_binding_3"/>
    <property type="match status" value="1"/>
</dbReference>
<dbReference type="InterPro" id="IPR039261">
    <property type="entry name" value="FNR_nucleotide-bd"/>
</dbReference>
<dbReference type="InterPro" id="IPR001709">
    <property type="entry name" value="Flavoprot_Pyr_Nucl_cyt_Rdtase"/>
</dbReference>
<comment type="similarity">
    <text evidence="10">In the N-terminal section; belongs to the FAD-binding oxidoreductase type 6 family.</text>
</comment>
<evidence type="ECO:0000256" key="6">
    <source>
        <dbReference type="ARBA" id="ARBA00023002"/>
    </source>
</evidence>
<dbReference type="PRINTS" id="PR00371">
    <property type="entry name" value="FPNCR"/>
</dbReference>
<evidence type="ECO:0000256" key="3">
    <source>
        <dbReference type="ARBA" id="ARBA00022714"/>
    </source>
</evidence>
<dbReference type="PANTHER" id="PTHR47354">
    <property type="entry name" value="NADH OXIDOREDUCTASE HCR"/>
    <property type="match status" value="1"/>
</dbReference>
<dbReference type="GO" id="GO:0016491">
    <property type="term" value="F:oxidoreductase activity"/>
    <property type="evidence" value="ECO:0007669"/>
    <property type="project" value="UniProtKB-KW"/>
</dbReference>
<evidence type="ECO:0000259" key="13">
    <source>
        <dbReference type="PROSITE" id="PS51085"/>
    </source>
</evidence>
<dbReference type="InterPro" id="IPR001041">
    <property type="entry name" value="2Fe-2S_ferredoxin-type"/>
</dbReference>
<dbReference type="GO" id="GO:0051537">
    <property type="term" value="F:2 iron, 2 sulfur cluster binding"/>
    <property type="evidence" value="ECO:0007669"/>
    <property type="project" value="UniProtKB-KW"/>
</dbReference>
<keyword evidence="3" id="KW-0001">2Fe-2S</keyword>
<dbReference type="InterPro" id="IPR012675">
    <property type="entry name" value="Beta-grasp_dom_sf"/>
</dbReference>
<evidence type="ECO:0000256" key="1">
    <source>
        <dbReference type="ARBA" id="ARBA00001974"/>
    </source>
</evidence>
<keyword evidence="8" id="KW-0411">Iron-sulfur</keyword>
<dbReference type="Pfam" id="PF00175">
    <property type="entry name" value="NAD_binding_1"/>
    <property type="match status" value="1"/>
</dbReference>
<dbReference type="Pfam" id="PF00111">
    <property type="entry name" value="Fer2"/>
    <property type="match status" value="1"/>
</dbReference>
<dbReference type="Gene3D" id="2.40.30.10">
    <property type="entry name" value="Translation factors"/>
    <property type="match status" value="1"/>
</dbReference>
<dbReference type="PROSITE" id="PS51085">
    <property type="entry name" value="2FE2S_FER_2"/>
    <property type="match status" value="1"/>
</dbReference>
<dbReference type="InterPro" id="IPR050415">
    <property type="entry name" value="MRET"/>
</dbReference>
<proteinExistence type="inferred from homology"/>
<feature type="compositionally biased region" description="Low complexity" evidence="11">
    <location>
        <begin position="88"/>
        <end position="113"/>
    </location>
</feature>
<dbReference type="PRINTS" id="PR00406">
    <property type="entry name" value="CYTB5RDTASE"/>
</dbReference>
<comment type="cofactor">
    <cofactor evidence="9">
        <name>[2Fe-2S] cluster</name>
        <dbReference type="ChEBI" id="CHEBI:190135"/>
    </cofactor>
</comment>
<accession>A0A098G9I6</accession>
<dbReference type="HOGENOM" id="CLU_420255_0_0_6"/>
<dbReference type="InterPro" id="IPR017927">
    <property type="entry name" value="FAD-bd_FR_type"/>
</dbReference>
<evidence type="ECO:0000256" key="9">
    <source>
        <dbReference type="ARBA" id="ARBA00034078"/>
    </source>
</evidence>
<keyword evidence="6" id="KW-0560">Oxidoreductase</keyword>
<dbReference type="SUPFAM" id="SSF54292">
    <property type="entry name" value="2Fe-2S ferredoxin-like"/>
    <property type="match status" value="1"/>
</dbReference>
<evidence type="ECO:0000256" key="7">
    <source>
        <dbReference type="ARBA" id="ARBA00023004"/>
    </source>
</evidence>
<dbReference type="AlphaFoldDB" id="A0A098G9I6"/>
<geneLocation type="plasmid" evidence="16">
    <name>LLAP10_pA</name>
</geneLocation>
<keyword evidence="15" id="KW-0614">Plasmid</keyword>
<dbReference type="Gene3D" id="3.10.20.30">
    <property type="match status" value="1"/>
</dbReference>
<keyword evidence="16" id="KW-1185">Reference proteome</keyword>
<evidence type="ECO:0000256" key="12">
    <source>
        <dbReference type="SAM" id="Phobius"/>
    </source>
</evidence>
<evidence type="ECO:0000256" key="4">
    <source>
        <dbReference type="ARBA" id="ARBA00022723"/>
    </source>
</evidence>
<evidence type="ECO:0000256" key="5">
    <source>
        <dbReference type="ARBA" id="ARBA00022827"/>
    </source>
</evidence>
<evidence type="ECO:0000313" key="16">
    <source>
        <dbReference type="Proteomes" id="UP000032430"/>
    </source>
</evidence>
<feature type="domain" description="2Fe-2S ferredoxin-type" evidence="13">
    <location>
        <begin position="608"/>
        <end position="692"/>
    </location>
</feature>
<keyword evidence="12" id="KW-0472">Membrane</keyword>
<evidence type="ECO:0000256" key="8">
    <source>
        <dbReference type="ARBA" id="ARBA00023014"/>
    </source>
</evidence>
<dbReference type="Pfam" id="PF00970">
    <property type="entry name" value="FAD_binding_6"/>
    <property type="match status" value="1"/>
</dbReference>
<comment type="cofactor">
    <cofactor evidence="1">
        <name>FAD</name>
        <dbReference type="ChEBI" id="CHEBI:57692"/>
    </cofactor>
</comment>
<evidence type="ECO:0000259" key="14">
    <source>
        <dbReference type="PROSITE" id="PS51384"/>
    </source>
</evidence>
<dbReference type="InterPro" id="IPR017938">
    <property type="entry name" value="Riboflavin_synthase-like_b-brl"/>
</dbReference>
<protein>
    <submittedName>
        <fullName evidence="15">Putative oxidoreductase, FAD-binding</fullName>
    </submittedName>
</protein>
<dbReference type="SUPFAM" id="SSF63380">
    <property type="entry name" value="Riboflavin synthase domain-like"/>
    <property type="match status" value="1"/>
</dbReference>
<evidence type="ECO:0000313" key="15">
    <source>
        <dbReference type="EMBL" id="CEG59144.1"/>
    </source>
</evidence>
<feature type="domain" description="FAD-binding FR-type" evidence="14">
    <location>
        <begin position="329"/>
        <end position="437"/>
    </location>
</feature>
<name>A0A098G9I6_9GAMM</name>
<dbReference type="SUPFAM" id="SSF52343">
    <property type="entry name" value="Ferredoxin reductase-like, C-terminal NADP-linked domain"/>
    <property type="match status" value="1"/>
</dbReference>
<dbReference type="Gene3D" id="3.40.50.80">
    <property type="entry name" value="Nucleotide-binding domain of ferredoxin-NADP reductase (FNR) module"/>
    <property type="match status" value="1"/>
</dbReference>
<dbReference type="PANTHER" id="PTHR47354:SF6">
    <property type="entry name" value="NADH OXIDOREDUCTASE HCR"/>
    <property type="match status" value="1"/>
</dbReference>
<keyword evidence="4" id="KW-0479">Metal-binding</keyword>
<dbReference type="GO" id="GO:0046872">
    <property type="term" value="F:metal ion binding"/>
    <property type="evidence" value="ECO:0007669"/>
    <property type="project" value="UniProtKB-KW"/>
</dbReference>
<evidence type="ECO:0000256" key="2">
    <source>
        <dbReference type="ARBA" id="ARBA00022630"/>
    </source>
</evidence>
<organism evidence="15 16">
    <name type="scientific">Legionella fallonii LLAP-10</name>
    <dbReference type="NCBI Taxonomy" id="1212491"/>
    <lineage>
        <taxon>Bacteria</taxon>
        <taxon>Pseudomonadati</taxon>
        <taxon>Pseudomonadota</taxon>
        <taxon>Gammaproteobacteria</taxon>
        <taxon>Legionellales</taxon>
        <taxon>Legionellaceae</taxon>
        <taxon>Legionella</taxon>
    </lineage>
</organism>
<dbReference type="InterPro" id="IPR001433">
    <property type="entry name" value="OxRdtase_FAD/NAD-bd"/>
</dbReference>
<dbReference type="InterPro" id="IPR036010">
    <property type="entry name" value="2Fe-2S_ferredoxin-like_sf"/>
</dbReference>
<keyword evidence="12" id="KW-1133">Transmembrane helix</keyword>
<keyword evidence="5" id="KW-0274">FAD</keyword>
<keyword evidence="7" id="KW-0408">Iron</keyword>
<evidence type="ECO:0000256" key="11">
    <source>
        <dbReference type="SAM" id="MobiDB-lite"/>
    </source>
</evidence>
<dbReference type="PROSITE" id="PS51384">
    <property type="entry name" value="FAD_FR"/>
    <property type="match status" value="1"/>
</dbReference>
<keyword evidence="2" id="KW-0285">Flavoprotein</keyword>
<evidence type="ECO:0000256" key="10">
    <source>
        <dbReference type="ARBA" id="ARBA00061434"/>
    </source>
</evidence>